<sequence length="67" mass="7398">MANHAVFLKMAEFWEASAAACFAQAEAQSALREIIGDDAHYFHCRLGTGKLHGGLDCVLYYFSPCSR</sequence>
<dbReference type="Proteomes" id="UP001619887">
    <property type="component" value="Unassembled WGS sequence"/>
</dbReference>
<comment type="caution">
    <text evidence="1">The sequence shown here is derived from an EMBL/GenBank/DDBJ whole genome shotgun (WGS) entry which is preliminary data.</text>
</comment>
<gene>
    <name evidence="1" type="ORF">OYC64_001038</name>
</gene>
<dbReference type="AlphaFoldDB" id="A0ABD2HG29"/>
<evidence type="ECO:0000313" key="1">
    <source>
        <dbReference type="EMBL" id="KAL3064925.1"/>
    </source>
</evidence>
<protein>
    <submittedName>
        <fullName evidence="1">Uncharacterized protein</fullName>
    </submittedName>
</protein>
<dbReference type="EMBL" id="JBIYXZ010002070">
    <property type="protein sequence ID" value="KAL3064925.1"/>
    <property type="molecule type" value="Genomic_DNA"/>
</dbReference>
<accession>A0ABD2HG29</accession>
<organism evidence="1 2">
    <name type="scientific">Pagothenia borchgrevinki</name>
    <name type="common">Bald rockcod</name>
    <name type="synonym">Trematomus borchgrevinki</name>
    <dbReference type="NCBI Taxonomy" id="8213"/>
    <lineage>
        <taxon>Eukaryota</taxon>
        <taxon>Metazoa</taxon>
        <taxon>Chordata</taxon>
        <taxon>Craniata</taxon>
        <taxon>Vertebrata</taxon>
        <taxon>Euteleostomi</taxon>
        <taxon>Actinopterygii</taxon>
        <taxon>Neopterygii</taxon>
        <taxon>Teleostei</taxon>
        <taxon>Neoteleostei</taxon>
        <taxon>Acanthomorphata</taxon>
        <taxon>Eupercaria</taxon>
        <taxon>Perciformes</taxon>
        <taxon>Notothenioidei</taxon>
        <taxon>Nototheniidae</taxon>
        <taxon>Pagothenia</taxon>
    </lineage>
</organism>
<name>A0ABD2HG29_PAGBO</name>
<evidence type="ECO:0000313" key="2">
    <source>
        <dbReference type="Proteomes" id="UP001619887"/>
    </source>
</evidence>
<proteinExistence type="predicted"/>
<reference evidence="1 2" key="2">
    <citation type="journal article" date="2024" name="G3 (Bethesda)">
        <title>The genome of the cryopelagic Antarctic bald notothen, Trematomus borchgrevinki.</title>
        <authorList>
            <person name="Rayamajhi N."/>
            <person name="Rivera-Colon A.G."/>
            <person name="Minhas B.F."/>
            <person name="Cheng C.C."/>
            <person name="Catchen J.M."/>
        </authorList>
    </citation>
    <scope>NUCLEOTIDE SEQUENCE [LARGE SCALE GENOMIC DNA]</scope>
    <source>
        <strain evidence="1">AGRC-2024</strain>
    </source>
</reference>
<keyword evidence="2" id="KW-1185">Reference proteome</keyword>
<reference evidence="1 2" key="1">
    <citation type="journal article" date="2022" name="G3 (Bethesda)">
        <title>Evaluating Illumina-, Nanopore-, and PacBio-based genome assembly strategies with the bald notothen, Trematomus borchgrevinki.</title>
        <authorList>
            <person name="Rayamajhi N."/>
            <person name="Cheng C.C."/>
            <person name="Catchen J.M."/>
        </authorList>
    </citation>
    <scope>NUCLEOTIDE SEQUENCE [LARGE SCALE GENOMIC DNA]</scope>
    <source>
        <strain evidence="1">AGRC-2024</strain>
    </source>
</reference>